<gene>
    <name evidence="1" type="ORF">HPC62_13910</name>
</gene>
<evidence type="ECO:0000313" key="2">
    <source>
        <dbReference type="Proteomes" id="UP000505210"/>
    </source>
</evidence>
<sequence length="98" mass="11431">MLTIQYTWSSPCSEATQFSLPPLTCELPHRRRLRHCIIGLPEDAQMAIDRLHLLRYAERFEWTHALDFPPHGIVLDGRPGEVLRYLHRDIRSNPSANE</sequence>
<dbReference type="Proteomes" id="UP000505210">
    <property type="component" value="Chromosome"/>
</dbReference>
<dbReference type="KEGG" id="theu:HPC62_13910"/>
<keyword evidence="2" id="KW-1185">Reference proteome</keyword>
<dbReference type="AlphaFoldDB" id="A0A6M8BJ88"/>
<organism evidence="1 2">
    <name type="scientific">Thermoleptolyngbya sichuanensis A183</name>
    <dbReference type="NCBI Taxonomy" id="2737172"/>
    <lineage>
        <taxon>Bacteria</taxon>
        <taxon>Bacillati</taxon>
        <taxon>Cyanobacteriota</taxon>
        <taxon>Cyanophyceae</taxon>
        <taxon>Oculatellales</taxon>
        <taxon>Oculatellaceae</taxon>
        <taxon>Thermoleptolyngbya</taxon>
        <taxon>Thermoleptolyngbya sichuanensis</taxon>
    </lineage>
</organism>
<name>A0A6M8BJ88_9CYAN</name>
<protein>
    <submittedName>
        <fullName evidence="1">Uncharacterized protein</fullName>
    </submittedName>
</protein>
<dbReference type="EMBL" id="CP053661">
    <property type="protein sequence ID" value="QKD83143.1"/>
    <property type="molecule type" value="Genomic_DNA"/>
</dbReference>
<reference evidence="1 2" key="1">
    <citation type="submission" date="2020-05" db="EMBL/GenBank/DDBJ databases">
        <title>Complete genome sequence of of a novel Thermoleptolyngbya strain isolated from hot springs of Ganzi, Sichuan China.</title>
        <authorList>
            <person name="Tang J."/>
            <person name="Daroch M."/>
            <person name="Li L."/>
            <person name="Waleron K."/>
            <person name="Waleron M."/>
            <person name="Waleron M."/>
        </authorList>
    </citation>
    <scope>NUCLEOTIDE SEQUENCE [LARGE SCALE GENOMIC DNA]</scope>
    <source>
        <strain evidence="1 2">PKUAC-SCTA183</strain>
    </source>
</reference>
<dbReference type="RefSeq" id="WP_172356609.1">
    <property type="nucleotide sequence ID" value="NZ_CP053661.1"/>
</dbReference>
<accession>A0A6M8BJ88</accession>
<proteinExistence type="predicted"/>
<evidence type="ECO:0000313" key="1">
    <source>
        <dbReference type="EMBL" id="QKD83143.1"/>
    </source>
</evidence>